<dbReference type="AlphaFoldDB" id="A0AAD6ZRU2"/>
<evidence type="ECO:0008006" key="3">
    <source>
        <dbReference type="Google" id="ProtNLM"/>
    </source>
</evidence>
<comment type="caution">
    <text evidence="1">The sequence shown here is derived from an EMBL/GenBank/DDBJ whole genome shotgun (WGS) entry which is preliminary data.</text>
</comment>
<keyword evidence="2" id="KW-1185">Reference proteome</keyword>
<protein>
    <recommendedName>
        <fullName evidence="3">SnoaL-like domain-containing protein</fullName>
    </recommendedName>
</protein>
<organism evidence="1 2">
    <name type="scientific">Mycena albidolilacea</name>
    <dbReference type="NCBI Taxonomy" id="1033008"/>
    <lineage>
        <taxon>Eukaryota</taxon>
        <taxon>Fungi</taxon>
        <taxon>Dikarya</taxon>
        <taxon>Basidiomycota</taxon>
        <taxon>Agaricomycotina</taxon>
        <taxon>Agaricomycetes</taxon>
        <taxon>Agaricomycetidae</taxon>
        <taxon>Agaricales</taxon>
        <taxon>Marasmiineae</taxon>
        <taxon>Mycenaceae</taxon>
        <taxon>Mycena</taxon>
    </lineage>
</organism>
<dbReference type="Gene3D" id="3.10.450.50">
    <property type="match status" value="1"/>
</dbReference>
<sequence>MAKFTLDLAHVKALLDPPSATPPDWVPFVSGIDPDVRWFIASEKKDPARKTGVYNLASWTEEVAKPLAAVLTGPLRMTTTSIDIVGNKAITEAYGEATQVNGRPYNNRYAWFLVFSEETGKVVEIREYCDTALLQEISETNPPPPSK</sequence>
<evidence type="ECO:0000313" key="1">
    <source>
        <dbReference type="EMBL" id="KAJ7336402.1"/>
    </source>
</evidence>
<accession>A0AAD6ZRU2</accession>
<dbReference type="InterPro" id="IPR032710">
    <property type="entry name" value="NTF2-like_dom_sf"/>
</dbReference>
<dbReference type="Proteomes" id="UP001218218">
    <property type="component" value="Unassembled WGS sequence"/>
</dbReference>
<reference evidence="1" key="1">
    <citation type="submission" date="2023-03" db="EMBL/GenBank/DDBJ databases">
        <title>Massive genome expansion in bonnet fungi (Mycena s.s.) driven by repeated elements and novel gene families across ecological guilds.</title>
        <authorList>
            <consortium name="Lawrence Berkeley National Laboratory"/>
            <person name="Harder C.B."/>
            <person name="Miyauchi S."/>
            <person name="Viragh M."/>
            <person name="Kuo A."/>
            <person name="Thoen E."/>
            <person name="Andreopoulos B."/>
            <person name="Lu D."/>
            <person name="Skrede I."/>
            <person name="Drula E."/>
            <person name="Henrissat B."/>
            <person name="Morin E."/>
            <person name="Kohler A."/>
            <person name="Barry K."/>
            <person name="LaButti K."/>
            <person name="Morin E."/>
            <person name="Salamov A."/>
            <person name="Lipzen A."/>
            <person name="Mereny Z."/>
            <person name="Hegedus B."/>
            <person name="Baldrian P."/>
            <person name="Stursova M."/>
            <person name="Weitz H."/>
            <person name="Taylor A."/>
            <person name="Grigoriev I.V."/>
            <person name="Nagy L.G."/>
            <person name="Martin F."/>
            <person name="Kauserud H."/>
        </authorList>
    </citation>
    <scope>NUCLEOTIDE SEQUENCE</scope>
    <source>
        <strain evidence="1">CBHHK002</strain>
    </source>
</reference>
<dbReference type="SUPFAM" id="SSF54427">
    <property type="entry name" value="NTF2-like"/>
    <property type="match status" value="1"/>
</dbReference>
<name>A0AAD6ZRU2_9AGAR</name>
<evidence type="ECO:0000313" key="2">
    <source>
        <dbReference type="Proteomes" id="UP001218218"/>
    </source>
</evidence>
<dbReference type="EMBL" id="JARIHO010000031">
    <property type="protein sequence ID" value="KAJ7336402.1"/>
    <property type="molecule type" value="Genomic_DNA"/>
</dbReference>
<gene>
    <name evidence="1" type="ORF">DFH08DRAFT_813609</name>
</gene>
<proteinExistence type="predicted"/>